<sequence>MIKLFDAHLHIIDYRFPLVRNNSYTPPEFTIKDYLHRTKELNICGGAIVSGSFQAFDQSYLLEALHHLGPNFVGVTQLPITVSDEEIIQLNNQGIRALRFNIKRGGSEHISQLKNFAHRVYEVAGWHVELLIDSTELAELTDILLELPAVSIDHLGLVGSGFSNILHLVEHGIKIKASGFGRVDFDVRKALQSIAKINPNALLFGTDLPSTRAQRPFLDTDIQLITDSFDNNVAEKILYRNALDFYASRKAG</sequence>
<protein>
    <submittedName>
        <fullName evidence="2">2-pyrone-4,6-dicarboxylate hydrolase</fullName>
    </submittedName>
</protein>
<evidence type="ECO:0000313" key="3">
    <source>
        <dbReference type="Proteomes" id="UP000054422"/>
    </source>
</evidence>
<keyword evidence="2" id="KW-0378">Hydrolase</keyword>
<reference evidence="2 3" key="1">
    <citation type="submission" date="2014-05" db="EMBL/GenBank/DDBJ databases">
        <authorList>
            <person name="Rizzardi K."/>
            <person name="Winiecka-Krusnell J."/>
            <person name="Ramliden M."/>
            <person name="Alm E."/>
            <person name="Andersson S."/>
            <person name="Byfors S."/>
        </authorList>
    </citation>
    <scope>NUCLEOTIDE SEQUENCE [LARGE SCALE GENOMIC DNA]</scope>
    <source>
        <strain evidence="2 3">LEGN</strain>
    </source>
</reference>
<feature type="domain" description="Amidohydrolase-related" evidence="1">
    <location>
        <begin position="6"/>
        <end position="246"/>
    </location>
</feature>
<dbReference type="Gene3D" id="3.20.20.140">
    <property type="entry name" value="Metal-dependent hydrolases"/>
    <property type="match status" value="1"/>
</dbReference>
<dbReference type="InterPro" id="IPR006680">
    <property type="entry name" value="Amidohydro-rel"/>
</dbReference>
<dbReference type="InterPro" id="IPR032466">
    <property type="entry name" value="Metal_Hydrolase"/>
</dbReference>
<dbReference type="GO" id="GO:0016787">
    <property type="term" value="F:hydrolase activity"/>
    <property type="evidence" value="ECO:0007669"/>
    <property type="project" value="UniProtKB-KW"/>
</dbReference>
<name>A0A0A2T962_9GAMM</name>
<dbReference type="Proteomes" id="UP000054422">
    <property type="component" value="Unassembled WGS sequence"/>
</dbReference>
<dbReference type="Pfam" id="PF04909">
    <property type="entry name" value="Amidohydro_2"/>
    <property type="match status" value="1"/>
</dbReference>
<dbReference type="PANTHER" id="PTHR35563:SF2">
    <property type="entry name" value="BARREL METAL-DEPENDENT HYDROLASE, PUTATIVE (AFU_ORTHOLOGUE AFUA_1G16240)-RELATED"/>
    <property type="match status" value="1"/>
</dbReference>
<gene>
    <name evidence="2" type="ORF">EP47_08505</name>
</gene>
<dbReference type="SUPFAM" id="SSF51556">
    <property type="entry name" value="Metallo-dependent hydrolases"/>
    <property type="match status" value="1"/>
</dbReference>
<accession>A0A0A2T962</accession>
<dbReference type="PANTHER" id="PTHR35563">
    <property type="entry name" value="BARREL METAL-DEPENDENT HYDROLASE, PUTATIVE (AFU_ORTHOLOGUE AFUA_1G16240)-RELATED"/>
    <property type="match status" value="1"/>
</dbReference>
<dbReference type="RefSeq" id="WP_035887493.1">
    <property type="nucleotide sequence ID" value="NZ_JNCF01000007.1"/>
</dbReference>
<organism evidence="2 3">
    <name type="scientific">Legionella norrlandica</name>
    <dbReference type="NCBI Taxonomy" id="1498499"/>
    <lineage>
        <taxon>Bacteria</taxon>
        <taxon>Pseudomonadati</taxon>
        <taxon>Pseudomonadota</taxon>
        <taxon>Gammaproteobacteria</taxon>
        <taxon>Legionellales</taxon>
        <taxon>Legionellaceae</taxon>
        <taxon>Legionella</taxon>
    </lineage>
</organism>
<dbReference type="InterPro" id="IPR052358">
    <property type="entry name" value="Aro_Compnd_Degr_Hydrolases"/>
</dbReference>
<evidence type="ECO:0000259" key="1">
    <source>
        <dbReference type="Pfam" id="PF04909"/>
    </source>
</evidence>
<dbReference type="OrthoDB" id="9787654at2"/>
<dbReference type="STRING" id="1498499.EP47_08505"/>
<dbReference type="EMBL" id="JNCF01000007">
    <property type="protein sequence ID" value="KGP63938.1"/>
    <property type="molecule type" value="Genomic_DNA"/>
</dbReference>
<proteinExistence type="predicted"/>
<dbReference type="AlphaFoldDB" id="A0A0A2T962"/>
<keyword evidence="3" id="KW-1185">Reference proteome</keyword>
<comment type="caution">
    <text evidence="2">The sequence shown here is derived from an EMBL/GenBank/DDBJ whole genome shotgun (WGS) entry which is preliminary data.</text>
</comment>
<evidence type="ECO:0000313" key="2">
    <source>
        <dbReference type="EMBL" id="KGP63938.1"/>
    </source>
</evidence>